<proteinExistence type="predicted"/>
<dbReference type="RefSeq" id="WP_007579579.1">
    <property type="nucleotide sequence ID" value="NZ_AKAU01000056.1"/>
</dbReference>
<organism evidence="2 3">
    <name type="scientific">Paraburkholderia hospita</name>
    <dbReference type="NCBI Taxonomy" id="169430"/>
    <lineage>
        <taxon>Bacteria</taxon>
        <taxon>Pseudomonadati</taxon>
        <taxon>Pseudomonadota</taxon>
        <taxon>Betaproteobacteria</taxon>
        <taxon>Burkholderiales</taxon>
        <taxon>Burkholderiaceae</taxon>
        <taxon>Paraburkholderia</taxon>
    </lineage>
</organism>
<protein>
    <submittedName>
        <fullName evidence="2">Uncharacterized protein</fullName>
    </submittedName>
</protein>
<reference evidence="2 3" key="1">
    <citation type="journal article" date="2012" name="J. Bacteriol.">
        <title>Draft Genome Sequence of the Soil Bacterium Burkholderia terrae Strain BS001, Which Interacts with Fungal Surface Structures.</title>
        <authorList>
            <person name="Nazir R."/>
            <person name="Hansen M.A."/>
            <person name="Sorensen S."/>
            <person name="van Elsas J.D."/>
        </authorList>
    </citation>
    <scope>NUCLEOTIDE SEQUENCE [LARGE SCALE GENOMIC DNA]</scope>
    <source>
        <strain evidence="2 3">BS001</strain>
    </source>
</reference>
<feature type="compositionally biased region" description="Polar residues" evidence="1">
    <location>
        <begin position="1"/>
        <end position="11"/>
    </location>
</feature>
<evidence type="ECO:0000256" key="1">
    <source>
        <dbReference type="SAM" id="MobiDB-lite"/>
    </source>
</evidence>
<evidence type="ECO:0000313" key="2">
    <source>
        <dbReference type="EMBL" id="EIN01531.1"/>
    </source>
</evidence>
<evidence type="ECO:0000313" key="3">
    <source>
        <dbReference type="Proteomes" id="UP000004980"/>
    </source>
</evidence>
<gene>
    <name evidence="2" type="ORF">WQE_08497</name>
</gene>
<accession>A0ABP2PUN7</accession>
<sequence length="209" mass="22983">MKASSDHQQVASALHPGRTQHGTDNNALLATLRDFTYDHAELGCYVVPTSSLPTSIARHSDEAHCLALIVGPGLSIDWQQQMADWVIPFNEVDYLEPRADTLVLLGDGPIAIEWTKTAALLSNAQRAISVIYVLPNEWVSVQYRWNPKFVDVLDELARTTRQFHDMEPEEMPHGGMAAAASRGLTAVKSLKPSICGYVSKSGELIVSSW</sequence>
<keyword evidence="3" id="KW-1185">Reference proteome</keyword>
<dbReference type="EMBL" id="AKAU01000056">
    <property type="protein sequence ID" value="EIN01531.1"/>
    <property type="molecule type" value="Genomic_DNA"/>
</dbReference>
<comment type="caution">
    <text evidence="2">The sequence shown here is derived from an EMBL/GenBank/DDBJ whole genome shotgun (WGS) entry which is preliminary data.</text>
</comment>
<name>A0ABP2PUN7_9BURK</name>
<dbReference type="Proteomes" id="UP000004980">
    <property type="component" value="Unassembled WGS sequence"/>
</dbReference>
<feature type="region of interest" description="Disordered" evidence="1">
    <location>
        <begin position="1"/>
        <end position="22"/>
    </location>
</feature>